<dbReference type="GO" id="GO:0006598">
    <property type="term" value="P:polyamine catabolic process"/>
    <property type="evidence" value="ECO:0007669"/>
    <property type="project" value="TreeGrafter"/>
</dbReference>
<dbReference type="PANTHER" id="PTHR43235">
    <property type="entry name" value="GLUTAMINE AMIDOTRANSFERASE PB2B2.05-RELATED"/>
    <property type="match status" value="1"/>
</dbReference>
<dbReference type="PANTHER" id="PTHR43235:SF1">
    <property type="entry name" value="GLUTAMINE AMIDOTRANSFERASE PB2B2.05-RELATED"/>
    <property type="match status" value="1"/>
</dbReference>
<dbReference type="Gene3D" id="3.40.50.880">
    <property type="match status" value="1"/>
</dbReference>
<dbReference type="EMBL" id="CP121196">
    <property type="protein sequence ID" value="XBH18358.1"/>
    <property type="molecule type" value="Genomic_DNA"/>
</dbReference>
<dbReference type="InterPro" id="IPR011697">
    <property type="entry name" value="Peptidase_C26"/>
</dbReference>
<organism evidence="1">
    <name type="scientific">Telmatobacter sp. DSM 110680</name>
    <dbReference type="NCBI Taxonomy" id="3036704"/>
    <lineage>
        <taxon>Bacteria</taxon>
        <taxon>Pseudomonadati</taxon>
        <taxon>Acidobacteriota</taxon>
        <taxon>Terriglobia</taxon>
        <taxon>Terriglobales</taxon>
        <taxon>Acidobacteriaceae</taxon>
        <taxon>Telmatobacter</taxon>
    </lineage>
</organism>
<evidence type="ECO:0000313" key="1">
    <source>
        <dbReference type="EMBL" id="XBH18358.1"/>
    </source>
</evidence>
<dbReference type="AlphaFoldDB" id="A0AAU7DMU7"/>
<proteinExistence type="predicted"/>
<dbReference type="Pfam" id="PF07722">
    <property type="entry name" value="Peptidase_C26"/>
    <property type="match status" value="1"/>
</dbReference>
<sequence length="250" mass="26644">MIIRIAMPEPTSTDAAYNARSLPSYVAALQSAGATPVIIPLHERQDRVARLLAGTHGVLLPGSGFDVDPERYGESRIPACGPADAARSAVDELLLQDAFNLHKPIFAICYGVQALNVWLNGSLIQDLEAVLHTTVNHAPGRDVVNAHPIHIVAASRLSMAAGSSEDNCNSSHHQAIGRPGDNLRVTGVCPTDGVIEAVELDSPSHFVVGVQWHPERTYTASPLSRALFAAFVKAAETWQPRSAERSATPA</sequence>
<reference evidence="1" key="1">
    <citation type="submission" date="2023-03" db="EMBL/GenBank/DDBJ databases">
        <title>Edaphobacter sp.</title>
        <authorList>
            <person name="Huber K.J."/>
            <person name="Papendorf J."/>
            <person name="Pilke C."/>
            <person name="Bunk B."/>
            <person name="Sproeer C."/>
            <person name="Pester M."/>
        </authorList>
    </citation>
    <scope>NUCLEOTIDE SEQUENCE</scope>
    <source>
        <strain evidence="1">DSM 110680</strain>
    </source>
</reference>
<gene>
    <name evidence="1" type="ORF">P8935_03260</name>
</gene>
<accession>A0AAU7DMU7</accession>
<dbReference type="InterPro" id="IPR029062">
    <property type="entry name" value="Class_I_gatase-like"/>
</dbReference>
<dbReference type="PROSITE" id="PS51273">
    <property type="entry name" value="GATASE_TYPE_1"/>
    <property type="match status" value="1"/>
</dbReference>
<dbReference type="CDD" id="cd01745">
    <property type="entry name" value="GATase1_2"/>
    <property type="match status" value="1"/>
</dbReference>
<dbReference type="InterPro" id="IPR044668">
    <property type="entry name" value="PuuD-like"/>
</dbReference>
<dbReference type="SUPFAM" id="SSF52317">
    <property type="entry name" value="Class I glutamine amidotransferase-like"/>
    <property type="match status" value="1"/>
</dbReference>
<name>A0AAU7DMU7_9BACT</name>
<dbReference type="GO" id="GO:0005829">
    <property type="term" value="C:cytosol"/>
    <property type="evidence" value="ECO:0007669"/>
    <property type="project" value="TreeGrafter"/>
</dbReference>
<dbReference type="RefSeq" id="WP_348263582.1">
    <property type="nucleotide sequence ID" value="NZ_CP121196.1"/>
</dbReference>
<protein>
    <submittedName>
        <fullName evidence="1">Gamma-glutamyl-gamma-aminobutyrate hydrolase family protein</fullName>
    </submittedName>
</protein>
<keyword evidence="1" id="KW-0378">Hydrolase</keyword>
<dbReference type="GO" id="GO:0033969">
    <property type="term" value="F:gamma-glutamyl-gamma-aminobutyrate hydrolase activity"/>
    <property type="evidence" value="ECO:0007669"/>
    <property type="project" value="TreeGrafter"/>
</dbReference>